<reference evidence="1 2" key="2">
    <citation type="submission" date="2018-06" db="EMBL/GenBank/DDBJ databases">
        <authorList>
            <person name="Zhirakovskaya E."/>
        </authorList>
    </citation>
    <scope>NUCLEOTIDE SEQUENCE [LARGE SCALE GENOMIC DNA]</scope>
    <source>
        <strain evidence="1 2">FBKL4.011</strain>
    </source>
</reference>
<gene>
    <name evidence="1" type="ORF">DL897_10535</name>
</gene>
<proteinExistence type="predicted"/>
<name>A0A364K4C9_9BACL</name>
<organism evidence="1 2">
    <name type="scientific">Thermoflavimicrobium daqui</name>
    <dbReference type="NCBI Taxonomy" id="2137476"/>
    <lineage>
        <taxon>Bacteria</taxon>
        <taxon>Bacillati</taxon>
        <taxon>Bacillota</taxon>
        <taxon>Bacilli</taxon>
        <taxon>Bacillales</taxon>
        <taxon>Thermoactinomycetaceae</taxon>
        <taxon>Thermoflavimicrobium</taxon>
    </lineage>
</organism>
<comment type="caution">
    <text evidence="1">The sequence shown here is derived from an EMBL/GenBank/DDBJ whole genome shotgun (WGS) entry which is preliminary data.</text>
</comment>
<evidence type="ECO:0000313" key="2">
    <source>
        <dbReference type="Proteomes" id="UP000251213"/>
    </source>
</evidence>
<accession>A0A364K4C9</accession>
<sequence length="79" mass="9531">MKRTAFAPNYNESEFKNNEGLIKKATSINNYIKEFLLFFIKEIDPLISFYNIVLDFDVLLHDLRFVWNSNLKSWYDKMD</sequence>
<reference evidence="1 2" key="1">
    <citation type="submission" date="2018-06" db="EMBL/GenBank/DDBJ databases">
        <title>Thermoflavimicrobium daqus sp. nov., a thermophilic microbe isolated from Moutai-flavour Daqu.</title>
        <authorList>
            <person name="Wang X."/>
            <person name="Zhou H."/>
        </authorList>
    </citation>
    <scope>NUCLEOTIDE SEQUENCE [LARGE SCALE GENOMIC DNA]</scope>
    <source>
        <strain evidence="1 2">FBKL4.011</strain>
    </source>
</reference>
<protein>
    <submittedName>
        <fullName evidence="1">Uncharacterized protein</fullName>
    </submittedName>
</protein>
<evidence type="ECO:0000313" key="1">
    <source>
        <dbReference type="EMBL" id="RAL24119.1"/>
    </source>
</evidence>
<dbReference type="AlphaFoldDB" id="A0A364K4C9"/>
<dbReference type="EMBL" id="QJKK01000005">
    <property type="protein sequence ID" value="RAL24119.1"/>
    <property type="molecule type" value="Genomic_DNA"/>
</dbReference>
<dbReference type="Proteomes" id="UP000251213">
    <property type="component" value="Unassembled WGS sequence"/>
</dbReference>
<keyword evidence="2" id="KW-1185">Reference proteome</keyword>